<dbReference type="Proteomes" id="UP000075606">
    <property type="component" value="Unassembled WGS sequence"/>
</dbReference>
<dbReference type="EMBL" id="LRPC01000030">
    <property type="protein sequence ID" value="KYG72321.1"/>
    <property type="molecule type" value="Genomic_DNA"/>
</dbReference>
<evidence type="ECO:0008006" key="3">
    <source>
        <dbReference type="Google" id="ProtNLM"/>
    </source>
</evidence>
<evidence type="ECO:0000313" key="1">
    <source>
        <dbReference type="EMBL" id="KYG72321.1"/>
    </source>
</evidence>
<dbReference type="OrthoDB" id="838038at2"/>
<dbReference type="AlphaFoldDB" id="A0A150X0R6"/>
<name>A0A150X0R6_9BACT</name>
<proteinExistence type="predicted"/>
<comment type="caution">
    <text evidence="1">The sequence shown here is derived from an EMBL/GenBank/DDBJ whole genome shotgun (WGS) entry which is preliminary data.</text>
</comment>
<protein>
    <recommendedName>
        <fullName evidence="3">Lipocalin-like domain-containing protein</fullName>
    </recommendedName>
</protein>
<reference evidence="1 2" key="1">
    <citation type="submission" date="2016-01" db="EMBL/GenBank/DDBJ databases">
        <title>Genome sequencing of Roseivirga spongicola UST030701-084.</title>
        <authorList>
            <person name="Selvaratnam C."/>
            <person name="Thevarajoo S."/>
            <person name="Goh K.M."/>
            <person name="Ee R."/>
            <person name="Chan K.-G."/>
            <person name="Chong C.S."/>
        </authorList>
    </citation>
    <scope>NUCLEOTIDE SEQUENCE [LARGE SCALE GENOMIC DNA]</scope>
    <source>
        <strain evidence="1 2">UST030701-084</strain>
    </source>
</reference>
<sequence>MKIKSIYTLTLIAVIALLSLGCEQKDDGTGPSIQDLAYEKLAGQWTLGEFGSIKLEGADVSPNYPGFALSFADGTYTTTNAGDLFSASGTWEWADESAAVVNLDDGKVVNIQQLTFSKFVFSFTKSDGPVRAGMAGNYVIRVEK</sequence>
<gene>
    <name evidence="1" type="ORF">AWW68_17415</name>
</gene>
<accession>A0A150X0R6</accession>
<dbReference type="RefSeq" id="WP_068224778.1">
    <property type="nucleotide sequence ID" value="NZ_CP139724.1"/>
</dbReference>
<evidence type="ECO:0000313" key="2">
    <source>
        <dbReference type="Proteomes" id="UP000075606"/>
    </source>
</evidence>
<keyword evidence="2" id="KW-1185">Reference proteome</keyword>
<organism evidence="1 2">
    <name type="scientific">Roseivirga spongicola</name>
    <dbReference type="NCBI Taxonomy" id="333140"/>
    <lineage>
        <taxon>Bacteria</taxon>
        <taxon>Pseudomonadati</taxon>
        <taxon>Bacteroidota</taxon>
        <taxon>Cytophagia</taxon>
        <taxon>Cytophagales</taxon>
        <taxon>Roseivirgaceae</taxon>
        <taxon>Roseivirga</taxon>
    </lineage>
</organism>
<dbReference type="PROSITE" id="PS51257">
    <property type="entry name" value="PROKAR_LIPOPROTEIN"/>
    <property type="match status" value="1"/>
</dbReference>